<dbReference type="Proteomes" id="UP000726777">
    <property type="component" value="Unassembled WGS sequence"/>
</dbReference>
<name>A0A9Q3YLN6_VIBPH</name>
<organism evidence="1 2">
    <name type="scientific">Vibrio parahaemolyticus</name>
    <dbReference type="NCBI Taxonomy" id="670"/>
    <lineage>
        <taxon>Bacteria</taxon>
        <taxon>Pseudomonadati</taxon>
        <taxon>Pseudomonadota</taxon>
        <taxon>Gammaproteobacteria</taxon>
        <taxon>Vibrionales</taxon>
        <taxon>Vibrionaceae</taxon>
        <taxon>Vibrio</taxon>
    </lineage>
</organism>
<proteinExistence type="predicted"/>
<gene>
    <name evidence="1" type="ORF">IB292_25355</name>
</gene>
<sequence length="195" mass="22077">MEHIVSVLESSGAHKQSYDKNVYLLQQSVAVSALLFCINANLTISYVNSNGNEFILKIEDNYTGFIGEMEFFQKDNHSLFSVKSNQPGSYYKLSKSQVLKVLSSNQAVFSDLMELMTKRYNTNVKKLIEQLTQKTRTSIENQILQAHNISGHGFFELSSTLNSKKLGITQRTYRRIIHDLIEEGILEKSGNTKVG</sequence>
<dbReference type="RefSeq" id="WP_191686066.1">
    <property type="nucleotide sequence ID" value="NZ_CP064041.1"/>
</dbReference>
<reference evidence="1" key="1">
    <citation type="submission" date="2020-09" db="EMBL/GenBank/DDBJ databases">
        <title>Genome sequence of Vibrio parahaemolyticus isolates.</title>
        <authorList>
            <person name="Hammerl J.A."/>
            <person name="Strauch E."/>
        </authorList>
    </citation>
    <scope>NUCLEOTIDE SEQUENCE</scope>
    <source>
        <strain evidence="1">17-VB00146</strain>
    </source>
</reference>
<evidence type="ECO:0000313" key="1">
    <source>
        <dbReference type="EMBL" id="MCC3808333.1"/>
    </source>
</evidence>
<dbReference type="AlphaFoldDB" id="A0A9Q3YLN6"/>
<dbReference type="InterPro" id="IPR014710">
    <property type="entry name" value="RmlC-like_jellyroll"/>
</dbReference>
<dbReference type="Gene3D" id="2.60.120.10">
    <property type="entry name" value="Jelly Rolls"/>
    <property type="match status" value="1"/>
</dbReference>
<dbReference type="SUPFAM" id="SSF51206">
    <property type="entry name" value="cAMP-binding domain-like"/>
    <property type="match status" value="1"/>
</dbReference>
<comment type="caution">
    <text evidence="1">The sequence shown here is derived from an EMBL/GenBank/DDBJ whole genome shotgun (WGS) entry which is preliminary data.</text>
</comment>
<protein>
    <submittedName>
        <fullName evidence="1">Crp/Fnr family transcriptional regulator</fullName>
    </submittedName>
</protein>
<accession>A0A9Q3YLN6</accession>
<dbReference type="InterPro" id="IPR018490">
    <property type="entry name" value="cNMP-bd_dom_sf"/>
</dbReference>
<evidence type="ECO:0000313" key="2">
    <source>
        <dbReference type="Proteomes" id="UP000726777"/>
    </source>
</evidence>
<dbReference type="EMBL" id="JACVHL010000047">
    <property type="protein sequence ID" value="MCC3808333.1"/>
    <property type="molecule type" value="Genomic_DNA"/>
</dbReference>